<protein>
    <submittedName>
        <fullName evidence="1">Uncharacterized protein</fullName>
    </submittedName>
</protein>
<accession>A0A2U9AZD2</accession>
<organism evidence="1 2">
    <name type="scientific">Scophthalmus maximus</name>
    <name type="common">Turbot</name>
    <name type="synonym">Psetta maxima</name>
    <dbReference type="NCBI Taxonomy" id="52904"/>
    <lineage>
        <taxon>Eukaryota</taxon>
        <taxon>Metazoa</taxon>
        <taxon>Chordata</taxon>
        <taxon>Craniata</taxon>
        <taxon>Vertebrata</taxon>
        <taxon>Euteleostomi</taxon>
        <taxon>Actinopterygii</taxon>
        <taxon>Neopterygii</taxon>
        <taxon>Teleostei</taxon>
        <taxon>Neoteleostei</taxon>
        <taxon>Acanthomorphata</taxon>
        <taxon>Carangaria</taxon>
        <taxon>Pleuronectiformes</taxon>
        <taxon>Pleuronectoidei</taxon>
        <taxon>Scophthalmidae</taxon>
        <taxon>Scophthalmus</taxon>
    </lineage>
</organism>
<reference evidence="1 2" key="1">
    <citation type="submission" date="2017-12" db="EMBL/GenBank/DDBJ databases">
        <title>Integrating genomic resources of turbot (Scophthalmus maximus) in depth evaluation of genetic and physical mapping variation across individuals.</title>
        <authorList>
            <person name="Martinez P."/>
        </authorList>
    </citation>
    <scope>NUCLEOTIDE SEQUENCE [LARGE SCALE GENOMIC DNA]</scope>
</reference>
<gene>
    <name evidence="1" type="ORF">SMAX5B_009548</name>
</gene>
<name>A0A2U9AZD2_SCOMX</name>
<dbReference type="Proteomes" id="UP000246464">
    <property type="component" value="Chromosome 1"/>
</dbReference>
<evidence type="ECO:0000313" key="2">
    <source>
        <dbReference type="Proteomes" id="UP000246464"/>
    </source>
</evidence>
<proteinExistence type="predicted"/>
<dbReference type="AlphaFoldDB" id="A0A2U9AZD2"/>
<evidence type="ECO:0000313" key="1">
    <source>
        <dbReference type="EMBL" id="AWO97024.1"/>
    </source>
</evidence>
<keyword evidence="2" id="KW-1185">Reference proteome</keyword>
<dbReference type="EMBL" id="CP026243">
    <property type="protein sequence ID" value="AWO97024.1"/>
    <property type="molecule type" value="Genomic_DNA"/>
</dbReference>
<sequence length="79" mass="9083">MSQKFASLNMFSMESFSSSKVPYCQVIQQLRSHDIMHLQNNECITVKQSELPRLLPCGFAVCHRTVRDIGSSQRNKYSD</sequence>